<keyword evidence="2" id="KW-1185">Reference proteome</keyword>
<dbReference type="EMBL" id="BMZS01000003">
    <property type="protein sequence ID" value="GHD46022.1"/>
    <property type="molecule type" value="Genomic_DNA"/>
</dbReference>
<gene>
    <name evidence="1" type="ORF">GCM10017083_14730</name>
</gene>
<accession>A0A919CQ07</accession>
<evidence type="ECO:0000313" key="2">
    <source>
        <dbReference type="Proteomes" id="UP000630353"/>
    </source>
</evidence>
<dbReference type="RefSeq" id="WP_189988302.1">
    <property type="nucleotide sequence ID" value="NZ_BMZS01000003.1"/>
</dbReference>
<evidence type="ECO:0000313" key="1">
    <source>
        <dbReference type="EMBL" id="GHD46022.1"/>
    </source>
</evidence>
<organism evidence="1 2">
    <name type="scientific">Thalassobaculum fulvum</name>
    <dbReference type="NCBI Taxonomy" id="1633335"/>
    <lineage>
        <taxon>Bacteria</taxon>
        <taxon>Pseudomonadati</taxon>
        <taxon>Pseudomonadota</taxon>
        <taxon>Alphaproteobacteria</taxon>
        <taxon>Rhodospirillales</taxon>
        <taxon>Thalassobaculaceae</taxon>
        <taxon>Thalassobaculum</taxon>
    </lineage>
</organism>
<dbReference type="Proteomes" id="UP000630353">
    <property type="component" value="Unassembled WGS sequence"/>
</dbReference>
<comment type="caution">
    <text evidence="1">The sequence shown here is derived from an EMBL/GenBank/DDBJ whole genome shotgun (WGS) entry which is preliminary data.</text>
</comment>
<reference evidence="1" key="1">
    <citation type="journal article" date="2014" name="Int. J. Syst. Evol. Microbiol.">
        <title>Complete genome sequence of Corynebacterium casei LMG S-19264T (=DSM 44701T), isolated from a smear-ripened cheese.</title>
        <authorList>
            <consortium name="US DOE Joint Genome Institute (JGI-PGF)"/>
            <person name="Walter F."/>
            <person name="Albersmeier A."/>
            <person name="Kalinowski J."/>
            <person name="Ruckert C."/>
        </authorList>
    </citation>
    <scope>NUCLEOTIDE SEQUENCE</scope>
    <source>
        <strain evidence="1">KCTC 42651</strain>
    </source>
</reference>
<dbReference type="InterPro" id="IPR011051">
    <property type="entry name" value="RmlC_Cupin_sf"/>
</dbReference>
<name>A0A919CQ07_9PROT</name>
<evidence type="ECO:0008006" key="3">
    <source>
        <dbReference type="Google" id="ProtNLM"/>
    </source>
</evidence>
<reference evidence="1" key="2">
    <citation type="submission" date="2020-09" db="EMBL/GenBank/DDBJ databases">
        <authorList>
            <person name="Sun Q."/>
            <person name="Kim S."/>
        </authorList>
    </citation>
    <scope>NUCLEOTIDE SEQUENCE</scope>
    <source>
        <strain evidence="1">KCTC 42651</strain>
    </source>
</reference>
<dbReference type="Gene3D" id="2.60.120.10">
    <property type="entry name" value="Jelly Rolls"/>
    <property type="match status" value="1"/>
</dbReference>
<dbReference type="AlphaFoldDB" id="A0A919CQ07"/>
<proteinExistence type="predicted"/>
<sequence length="180" mass="19779">MAYTFEQFCKDANAALRADPGPGGKETIRRNLEALLKNEAFVESVCGPDAELGTHQIYRDPDFDFVVLAHVNKDARKSPPHNHGTSWAIYGQATEYTDMSEYRRVDGKTGAGDAELEHVKTYRLTPGHAGLYDVGAIHAIDYPAGARFVRVTGTDLETVERLKFDTAHGKAEVIQSIGVN</sequence>
<protein>
    <recommendedName>
        <fullName evidence="3">Cysteine dioxygenase type I</fullName>
    </recommendedName>
</protein>
<dbReference type="InterPro" id="IPR014710">
    <property type="entry name" value="RmlC-like_jellyroll"/>
</dbReference>
<dbReference type="SUPFAM" id="SSF51182">
    <property type="entry name" value="RmlC-like cupins"/>
    <property type="match status" value="1"/>
</dbReference>